<sequence length="145" mass="15647">VGDGCCSEQVRVVGSGLKTVAGSLSFSRADNAEPSRMAQRSLLGRSFSVTLSSLSALKVVRNPAVILTSLGIYVSYQNNRVGNCGSNKCWQQSYCCRQITSTFKNENLSECSCKQTRKDGGLSAWAFTLSPHWGTQDHGCYAAVH</sequence>
<protein>
    <submittedName>
        <fullName evidence="1">Uncharacterized protein</fullName>
    </submittedName>
</protein>
<organism evidence="1 2">
    <name type="scientific">Ranitomeya imitator</name>
    <name type="common">mimic poison frog</name>
    <dbReference type="NCBI Taxonomy" id="111125"/>
    <lineage>
        <taxon>Eukaryota</taxon>
        <taxon>Metazoa</taxon>
        <taxon>Chordata</taxon>
        <taxon>Craniata</taxon>
        <taxon>Vertebrata</taxon>
        <taxon>Euteleostomi</taxon>
        <taxon>Amphibia</taxon>
        <taxon>Batrachia</taxon>
        <taxon>Anura</taxon>
        <taxon>Neobatrachia</taxon>
        <taxon>Hyloidea</taxon>
        <taxon>Dendrobatidae</taxon>
        <taxon>Dendrobatinae</taxon>
        <taxon>Ranitomeya</taxon>
    </lineage>
</organism>
<reference evidence="1" key="1">
    <citation type="submission" date="2023-07" db="EMBL/GenBank/DDBJ databases">
        <authorList>
            <person name="Stuckert A."/>
        </authorList>
    </citation>
    <scope>NUCLEOTIDE SEQUENCE</scope>
</reference>
<keyword evidence="2" id="KW-1185">Reference proteome</keyword>
<feature type="non-terminal residue" evidence="1">
    <location>
        <position position="1"/>
    </location>
</feature>
<comment type="caution">
    <text evidence="1">The sequence shown here is derived from an EMBL/GenBank/DDBJ whole genome shotgun (WGS) entry which is preliminary data.</text>
</comment>
<dbReference type="EMBL" id="CAUEEQ010000780">
    <property type="protein sequence ID" value="CAJ0917899.1"/>
    <property type="molecule type" value="Genomic_DNA"/>
</dbReference>
<feature type="non-terminal residue" evidence="1">
    <location>
        <position position="145"/>
    </location>
</feature>
<dbReference type="Proteomes" id="UP001176940">
    <property type="component" value="Unassembled WGS sequence"/>
</dbReference>
<name>A0ABN9KTA1_9NEOB</name>
<proteinExistence type="predicted"/>
<gene>
    <name evidence="1" type="ORF">RIMI_LOCUS631988</name>
</gene>
<accession>A0ABN9KTA1</accession>
<evidence type="ECO:0000313" key="2">
    <source>
        <dbReference type="Proteomes" id="UP001176940"/>
    </source>
</evidence>
<evidence type="ECO:0000313" key="1">
    <source>
        <dbReference type="EMBL" id="CAJ0917899.1"/>
    </source>
</evidence>